<dbReference type="InterPro" id="IPR006016">
    <property type="entry name" value="UspA"/>
</dbReference>
<evidence type="ECO:0000256" key="1">
    <source>
        <dbReference type="ARBA" id="ARBA00008791"/>
    </source>
</evidence>
<organism evidence="3 4">
    <name type="scientific">Herbiconiux ginsengi</name>
    <dbReference type="NCBI Taxonomy" id="381665"/>
    <lineage>
        <taxon>Bacteria</taxon>
        <taxon>Bacillati</taxon>
        <taxon>Actinomycetota</taxon>
        <taxon>Actinomycetes</taxon>
        <taxon>Micrococcales</taxon>
        <taxon>Microbacteriaceae</taxon>
        <taxon>Herbiconiux</taxon>
    </lineage>
</organism>
<dbReference type="Gene3D" id="3.40.50.620">
    <property type="entry name" value="HUPs"/>
    <property type="match status" value="2"/>
</dbReference>
<dbReference type="SUPFAM" id="SSF52402">
    <property type="entry name" value="Adenine nucleotide alpha hydrolases-like"/>
    <property type="match status" value="2"/>
</dbReference>
<dbReference type="InterPro" id="IPR014729">
    <property type="entry name" value="Rossmann-like_a/b/a_fold"/>
</dbReference>
<keyword evidence="4" id="KW-1185">Reference proteome</keyword>
<dbReference type="PANTHER" id="PTHR46553:SF3">
    <property type="entry name" value="ADENINE NUCLEOTIDE ALPHA HYDROLASES-LIKE SUPERFAMILY PROTEIN"/>
    <property type="match status" value="1"/>
</dbReference>
<dbReference type="Proteomes" id="UP000198891">
    <property type="component" value="Unassembled WGS sequence"/>
</dbReference>
<proteinExistence type="inferred from homology"/>
<dbReference type="Pfam" id="PF00582">
    <property type="entry name" value="Usp"/>
    <property type="match status" value="2"/>
</dbReference>
<dbReference type="STRING" id="381665.SAMN05216554_3803"/>
<dbReference type="EMBL" id="FNPZ01000004">
    <property type="protein sequence ID" value="SDZ42766.1"/>
    <property type="molecule type" value="Genomic_DNA"/>
</dbReference>
<dbReference type="PRINTS" id="PR01438">
    <property type="entry name" value="UNVRSLSTRESS"/>
</dbReference>
<sequence>MNQRTVVAWDGTAESRSALDWAVARSRHLDSTAELVLVSVTDEVSLVPGKTIGPEEFDAAGAAVADEAARVRQELPEHRVTGEIVIGDTLNALRRYTDPTTLLVVGTHTRDFPHRRFAWSLGSRLAASALGPVAIVPHQITGARRGIVAGVDGSETSLRAALFAAEEAQLRGVPLHLVHAWMEPAIWQEAYVYDEEILDEIALQHEGVVRDIEVVVKRRHPGLAMTASTVRGHAVHALLEFSPLPELVVVGCRSRSAMNRFVLGSASHELILNLDVPVVVVSDRVRDVDIDVDRTARVFEQVG</sequence>
<comment type="similarity">
    <text evidence="1">Belongs to the universal stress protein A family.</text>
</comment>
<reference evidence="3 4" key="1">
    <citation type="submission" date="2016-10" db="EMBL/GenBank/DDBJ databases">
        <authorList>
            <person name="de Groot N.N."/>
        </authorList>
    </citation>
    <scope>NUCLEOTIDE SEQUENCE [LARGE SCALE GENOMIC DNA]</scope>
    <source>
        <strain evidence="3 4">CGMCC 4.3491</strain>
    </source>
</reference>
<evidence type="ECO:0000313" key="3">
    <source>
        <dbReference type="EMBL" id="SDZ42766.1"/>
    </source>
</evidence>
<evidence type="ECO:0000313" key="4">
    <source>
        <dbReference type="Proteomes" id="UP000198891"/>
    </source>
</evidence>
<feature type="domain" description="UspA" evidence="2">
    <location>
        <begin position="146"/>
        <end position="281"/>
    </location>
</feature>
<dbReference type="PANTHER" id="PTHR46553">
    <property type="entry name" value="ADENINE NUCLEOTIDE ALPHA HYDROLASES-LIKE SUPERFAMILY PROTEIN"/>
    <property type="match status" value="1"/>
</dbReference>
<dbReference type="CDD" id="cd00293">
    <property type="entry name" value="USP-like"/>
    <property type="match status" value="1"/>
</dbReference>
<gene>
    <name evidence="3" type="ORF">SAMN05216554_3803</name>
</gene>
<name>A0A1H3SXK9_9MICO</name>
<dbReference type="AlphaFoldDB" id="A0A1H3SXK9"/>
<accession>A0A1H3SXK9</accession>
<dbReference type="OrthoDB" id="9772177at2"/>
<dbReference type="InterPro" id="IPR006015">
    <property type="entry name" value="Universal_stress_UspA"/>
</dbReference>
<evidence type="ECO:0000259" key="2">
    <source>
        <dbReference type="Pfam" id="PF00582"/>
    </source>
</evidence>
<protein>
    <submittedName>
        <fullName evidence="3">Nucleotide-binding universal stress protein, UspA family</fullName>
    </submittedName>
</protein>
<dbReference type="RefSeq" id="WP_092556737.1">
    <property type="nucleotide sequence ID" value="NZ_FNPZ01000004.1"/>
</dbReference>
<feature type="domain" description="UspA" evidence="2">
    <location>
        <begin position="1"/>
        <end position="137"/>
    </location>
</feature>